<evidence type="ECO:0000256" key="6">
    <source>
        <dbReference type="ARBA" id="ARBA00022968"/>
    </source>
</evidence>
<comment type="subcellular location">
    <subcellularLocation>
        <location evidence="1">Endoplasmic reticulum membrane</location>
        <topology evidence="1">Single-pass type III membrane protein</topology>
    </subcellularLocation>
</comment>
<dbReference type="InterPro" id="IPR036330">
    <property type="entry name" value="Ost4p_sf"/>
</dbReference>
<reference evidence="10 11" key="1">
    <citation type="journal article" date="2012" name="Science">
        <title>The Paleozoic origin of enzymatic lignin decomposition reconstructed from 31 fungal genomes.</title>
        <authorList>
            <person name="Floudas D."/>
            <person name="Binder M."/>
            <person name="Riley R."/>
            <person name="Barry K."/>
            <person name="Blanchette R.A."/>
            <person name="Henrissat B."/>
            <person name="Martinez A.T."/>
            <person name="Otillar R."/>
            <person name="Spatafora J.W."/>
            <person name="Yadav J.S."/>
            <person name="Aerts A."/>
            <person name="Benoit I."/>
            <person name="Boyd A."/>
            <person name="Carlson A."/>
            <person name="Copeland A."/>
            <person name="Coutinho P.M."/>
            <person name="de Vries R.P."/>
            <person name="Ferreira P."/>
            <person name="Findley K."/>
            <person name="Foster B."/>
            <person name="Gaskell J."/>
            <person name="Glotzer D."/>
            <person name="Gorecki P."/>
            <person name="Heitman J."/>
            <person name="Hesse C."/>
            <person name="Hori C."/>
            <person name="Igarashi K."/>
            <person name="Jurgens J.A."/>
            <person name="Kallen N."/>
            <person name="Kersten P."/>
            <person name="Kohler A."/>
            <person name="Kuees U."/>
            <person name="Kumar T.K.A."/>
            <person name="Kuo A."/>
            <person name="LaButti K."/>
            <person name="Larrondo L.F."/>
            <person name="Lindquist E."/>
            <person name="Ling A."/>
            <person name="Lombard V."/>
            <person name="Lucas S."/>
            <person name="Lundell T."/>
            <person name="Martin R."/>
            <person name="McLaughlin D.J."/>
            <person name="Morgenstern I."/>
            <person name="Morin E."/>
            <person name="Murat C."/>
            <person name="Nagy L.G."/>
            <person name="Nolan M."/>
            <person name="Ohm R.A."/>
            <person name="Patyshakuliyeva A."/>
            <person name="Rokas A."/>
            <person name="Ruiz-Duenas F.J."/>
            <person name="Sabat G."/>
            <person name="Salamov A."/>
            <person name="Samejima M."/>
            <person name="Schmutz J."/>
            <person name="Slot J.C."/>
            <person name="St John F."/>
            <person name="Stenlid J."/>
            <person name="Sun H."/>
            <person name="Sun S."/>
            <person name="Syed K."/>
            <person name="Tsang A."/>
            <person name="Wiebenga A."/>
            <person name="Young D."/>
            <person name="Pisabarro A."/>
            <person name="Eastwood D.C."/>
            <person name="Martin F."/>
            <person name="Cullen D."/>
            <person name="Grigoriev I.V."/>
            <person name="Hibbett D.S."/>
        </authorList>
    </citation>
    <scope>NUCLEOTIDE SEQUENCE</scope>
    <source>
        <strain evidence="11">FP-58527</strain>
    </source>
</reference>
<evidence type="ECO:0000256" key="3">
    <source>
        <dbReference type="ARBA" id="ARBA00017662"/>
    </source>
</evidence>
<dbReference type="GO" id="GO:0018279">
    <property type="term" value="P:protein N-linked glycosylation via asparagine"/>
    <property type="evidence" value="ECO:0007669"/>
    <property type="project" value="TreeGrafter"/>
</dbReference>
<evidence type="ECO:0000256" key="5">
    <source>
        <dbReference type="ARBA" id="ARBA00022824"/>
    </source>
</evidence>
<feature type="transmembrane region" description="Helical" evidence="9">
    <location>
        <begin position="31"/>
        <end position="52"/>
    </location>
</feature>
<dbReference type="PANTHER" id="PTHR48164">
    <property type="entry name" value="DOLICHYL-DIPHOSPHOOLIGOSACCHARIDE--PROTEIN GLYCOSYLTRANSFERASE SUBUNIT 4"/>
    <property type="match status" value="1"/>
</dbReference>
<evidence type="ECO:0000256" key="8">
    <source>
        <dbReference type="ARBA" id="ARBA00023136"/>
    </source>
</evidence>
<evidence type="ECO:0000313" key="11">
    <source>
        <dbReference type="Proteomes" id="UP000015241"/>
    </source>
</evidence>
<dbReference type="PANTHER" id="PTHR48164:SF1">
    <property type="entry name" value="DOLICHYL-DIPHOSPHOOLIGOSACCHARIDE--PROTEIN GLYCOSYLTRANSFERASE SUBUNIT 4"/>
    <property type="match status" value="1"/>
</dbReference>
<evidence type="ECO:0000256" key="4">
    <source>
        <dbReference type="ARBA" id="ARBA00022692"/>
    </source>
</evidence>
<dbReference type="OrthoDB" id="2124077at2759"/>
<dbReference type="AlphaFoldDB" id="S8FM11"/>
<dbReference type="SUPFAM" id="SSF103464">
    <property type="entry name" value="Oligosaccharyltransferase subunit ost4p"/>
    <property type="match status" value="1"/>
</dbReference>
<dbReference type="Pfam" id="PF10215">
    <property type="entry name" value="Ost4"/>
    <property type="match status" value="1"/>
</dbReference>
<evidence type="ECO:0000256" key="9">
    <source>
        <dbReference type="SAM" id="Phobius"/>
    </source>
</evidence>
<proteinExistence type="inferred from homology"/>
<dbReference type="HOGENOM" id="CLU_2764715_0_0_1"/>
<dbReference type="InterPro" id="IPR051307">
    <property type="entry name" value="OST4"/>
</dbReference>
<feature type="non-terminal residue" evidence="10">
    <location>
        <position position="1"/>
    </location>
</feature>
<keyword evidence="11" id="KW-1185">Reference proteome</keyword>
<keyword evidence="7 9" id="KW-1133">Transmembrane helix</keyword>
<sequence>VRQIRTNNYPGGDHDRAHSLLDSLMINHAELYNLANTLGCLAMLTVVAYHFLAVNARHLAAKSVEGTRSS</sequence>
<evidence type="ECO:0000256" key="1">
    <source>
        <dbReference type="ARBA" id="ARBA00004643"/>
    </source>
</evidence>
<name>S8FM11_FOMSC</name>
<gene>
    <name evidence="10" type="ORF">FOMPIDRAFT_1118479</name>
</gene>
<dbReference type="Proteomes" id="UP000015241">
    <property type="component" value="Unassembled WGS sequence"/>
</dbReference>
<dbReference type="GO" id="GO:0008250">
    <property type="term" value="C:oligosaccharyltransferase complex"/>
    <property type="evidence" value="ECO:0007669"/>
    <property type="project" value="TreeGrafter"/>
</dbReference>
<keyword evidence="6" id="KW-0735">Signal-anchor</keyword>
<evidence type="ECO:0000256" key="7">
    <source>
        <dbReference type="ARBA" id="ARBA00022989"/>
    </source>
</evidence>
<comment type="similarity">
    <text evidence="2">Belongs to the OST4 family.</text>
</comment>
<keyword evidence="8 9" id="KW-0472">Membrane</keyword>
<evidence type="ECO:0000313" key="10">
    <source>
        <dbReference type="EMBL" id="EPT02376.1"/>
    </source>
</evidence>
<keyword evidence="5" id="KW-0256">Endoplasmic reticulum</keyword>
<accession>S8FM11</accession>
<organism evidence="10 11">
    <name type="scientific">Fomitopsis schrenkii</name>
    <name type="common">Brown rot fungus</name>
    <dbReference type="NCBI Taxonomy" id="2126942"/>
    <lineage>
        <taxon>Eukaryota</taxon>
        <taxon>Fungi</taxon>
        <taxon>Dikarya</taxon>
        <taxon>Basidiomycota</taxon>
        <taxon>Agaricomycotina</taxon>
        <taxon>Agaricomycetes</taxon>
        <taxon>Polyporales</taxon>
        <taxon>Fomitopsis</taxon>
    </lineage>
</organism>
<dbReference type="STRING" id="743788.S8FM11"/>
<dbReference type="EMBL" id="KE504136">
    <property type="protein sequence ID" value="EPT02376.1"/>
    <property type="molecule type" value="Genomic_DNA"/>
</dbReference>
<dbReference type="InParanoid" id="S8FM11"/>
<protein>
    <recommendedName>
        <fullName evidence="3">Dolichyl-diphosphooligosaccharide--protein glycosyltransferase subunit 4</fullName>
    </recommendedName>
</protein>
<dbReference type="InterPro" id="IPR018943">
    <property type="entry name" value="Oligosaccaryltransferase"/>
</dbReference>
<keyword evidence="4 9" id="KW-0812">Transmembrane</keyword>
<evidence type="ECO:0000256" key="2">
    <source>
        <dbReference type="ARBA" id="ARBA00007685"/>
    </source>
</evidence>